<evidence type="ECO:0000313" key="3">
    <source>
        <dbReference type="Proteomes" id="UP000314294"/>
    </source>
</evidence>
<proteinExistence type="predicted"/>
<organism evidence="2 3">
    <name type="scientific">Liparis tanakae</name>
    <name type="common">Tanaka's snailfish</name>
    <dbReference type="NCBI Taxonomy" id="230148"/>
    <lineage>
        <taxon>Eukaryota</taxon>
        <taxon>Metazoa</taxon>
        <taxon>Chordata</taxon>
        <taxon>Craniata</taxon>
        <taxon>Vertebrata</taxon>
        <taxon>Euteleostomi</taxon>
        <taxon>Actinopterygii</taxon>
        <taxon>Neopterygii</taxon>
        <taxon>Teleostei</taxon>
        <taxon>Neoteleostei</taxon>
        <taxon>Acanthomorphata</taxon>
        <taxon>Eupercaria</taxon>
        <taxon>Perciformes</taxon>
        <taxon>Cottioidei</taxon>
        <taxon>Cottales</taxon>
        <taxon>Liparidae</taxon>
        <taxon>Liparis</taxon>
    </lineage>
</organism>
<dbReference type="Proteomes" id="UP000314294">
    <property type="component" value="Unassembled WGS sequence"/>
</dbReference>
<gene>
    <name evidence="2" type="ORF">EYF80_011108</name>
</gene>
<reference evidence="2 3" key="1">
    <citation type="submission" date="2019-03" db="EMBL/GenBank/DDBJ databases">
        <title>First draft genome of Liparis tanakae, snailfish: a comprehensive survey of snailfish specific genes.</title>
        <authorList>
            <person name="Kim W."/>
            <person name="Song I."/>
            <person name="Jeong J.-H."/>
            <person name="Kim D."/>
            <person name="Kim S."/>
            <person name="Ryu S."/>
            <person name="Song J.Y."/>
            <person name="Lee S.K."/>
        </authorList>
    </citation>
    <scope>NUCLEOTIDE SEQUENCE [LARGE SCALE GENOMIC DNA]</scope>
    <source>
        <tissue evidence="2">Muscle</tissue>
    </source>
</reference>
<keyword evidence="3" id="KW-1185">Reference proteome</keyword>
<evidence type="ECO:0000256" key="1">
    <source>
        <dbReference type="SAM" id="MobiDB-lite"/>
    </source>
</evidence>
<comment type="caution">
    <text evidence="2">The sequence shown here is derived from an EMBL/GenBank/DDBJ whole genome shotgun (WGS) entry which is preliminary data.</text>
</comment>
<feature type="compositionally biased region" description="Polar residues" evidence="1">
    <location>
        <begin position="86"/>
        <end position="116"/>
    </location>
</feature>
<dbReference type="EMBL" id="SRLO01000071">
    <property type="protein sequence ID" value="TNN78704.1"/>
    <property type="molecule type" value="Genomic_DNA"/>
</dbReference>
<accession>A0A4Z2IMJ6</accession>
<dbReference type="AlphaFoldDB" id="A0A4Z2IMJ6"/>
<evidence type="ECO:0000313" key="2">
    <source>
        <dbReference type="EMBL" id="TNN78704.1"/>
    </source>
</evidence>
<name>A0A4Z2IMJ6_9TELE</name>
<feature type="region of interest" description="Disordered" evidence="1">
    <location>
        <begin position="73"/>
        <end position="116"/>
    </location>
</feature>
<protein>
    <submittedName>
        <fullName evidence="2">Uncharacterized protein</fullName>
    </submittedName>
</protein>
<sequence>MPSERSGPEADFDYLTAFFRFDVKTSPGPGAGGVNFQSFSRFRIFPIASLQVQTMPEACCQLPNSQCAKYLGPGSGGTLHSHSSTAATRQNGHSGGDYSSQTASPLTQLQVFRTAD</sequence>